<keyword evidence="4" id="KW-1185">Reference proteome</keyword>
<dbReference type="InterPro" id="IPR000836">
    <property type="entry name" value="PRTase_dom"/>
</dbReference>
<feature type="domain" description="Phosphoribosyltransferase" evidence="2">
    <location>
        <begin position="132"/>
        <end position="225"/>
    </location>
</feature>
<evidence type="ECO:0000313" key="4">
    <source>
        <dbReference type="Proteomes" id="UP001179121"/>
    </source>
</evidence>
<dbReference type="SUPFAM" id="SSF53271">
    <property type="entry name" value="PRTase-like"/>
    <property type="match status" value="1"/>
</dbReference>
<dbReference type="AlphaFoldDB" id="A0AA86MXN7"/>
<dbReference type="EMBL" id="OX365700">
    <property type="protein sequence ID" value="CAI4030933.1"/>
    <property type="molecule type" value="Genomic_DNA"/>
</dbReference>
<comment type="similarity">
    <text evidence="1">Belongs to the ComF/GntX family.</text>
</comment>
<dbReference type="Proteomes" id="UP001179121">
    <property type="component" value="Chromosome"/>
</dbReference>
<evidence type="ECO:0000259" key="2">
    <source>
        <dbReference type="Pfam" id="PF00156"/>
    </source>
</evidence>
<gene>
    <name evidence="3" type="ORF">DNFV4_01365</name>
</gene>
<proteinExistence type="inferred from homology"/>
<dbReference type="InterPro" id="IPR051910">
    <property type="entry name" value="ComF/GntX_DNA_util-trans"/>
</dbReference>
<dbReference type="InterPro" id="IPR029057">
    <property type="entry name" value="PRTase-like"/>
</dbReference>
<protein>
    <submittedName>
        <fullName evidence="3">ComF family protein</fullName>
    </submittedName>
</protein>
<evidence type="ECO:0000313" key="3">
    <source>
        <dbReference type="EMBL" id="CAI4030933.1"/>
    </source>
</evidence>
<dbReference type="KEGG" id="nti:DNFV4_01365"/>
<name>A0AA86MXN7_9BACT</name>
<dbReference type="PANTHER" id="PTHR47505">
    <property type="entry name" value="DNA UTILIZATION PROTEIN YHGH"/>
    <property type="match status" value="1"/>
</dbReference>
<accession>A0AA86MXN7</accession>
<dbReference type="Pfam" id="PF00156">
    <property type="entry name" value="Pribosyltran"/>
    <property type="match status" value="1"/>
</dbReference>
<sequence length="227" mass="25508">MSCGACGIRLTDDPLPFACRSCWARIEPLPQPRCPRCGFPFASPVALTYSPDHTCATCRRRKPSYTRAWSLFPYESPLRDLVHLLKYKNKMVLGSVLGRLMCKHLPAFPELDLVLPVPLGPYRLLEREYNQSLLLADAIARAIGKPLDWSSLVRIRQTTPQTALPRRARLKNLRRTFAVARSGRISGRRVLLVDDVFTTGTTVNECAKTLRRAGSAEVYVVTLARTL</sequence>
<dbReference type="CDD" id="cd06223">
    <property type="entry name" value="PRTases_typeI"/>
    <property type="match status" value="1"/>
</dbReference>
<dbReference type="Gene3D" id="3.40.50.2020">
    <property type="match status" value="1"/>
</dbReference>
<dbReference type="PANTHER" id="PTHR47505:SF1">
    <property type="entry name" value="DNA UTILIZATION PROTEIN YHGH"/>
    <property type="match status" value="1"/>
</dbReference>
<organism evidence="3 4">
    <name type="scientific">Nitrospira tepida</name>
    <dbReference type="NCBI Taxonomy" id="2973512"/>
    <lineage>
        <taxon>Bacteria</taxon>
        <taxon>Pseudomonadati</taxon>
        <taxon>Nitrospirota</taxon>
        <taxon>Nitrospiria</taxon>
        <taxon>Nitrospirales</taxon>
        <taxon>Nitrospiraceae</taxon>
        <taxon>Nitrospira</taxon>
    </lineage>
</organism>
<evidence type="ECO:0000256" key="1">
    <source>
        <dbReference type="ARBA" id="ARBA00008007"/>
    </source>
</evidence>
<reference evidence="3" key="1">
    <citation type="submission" date="2022-10" db="EMBL/GenBank/DDBJ databases">
        <authorList>
            <person name="Koch H."/>
        </authorList>
    </citation>
    <scope>NUCLEOTIDE SEQUENCE</scope>
    <source>
        <strain evidence="3">DNF</strain>
    </source>
</reference>